<evidence type="ECO:0000256" key="1">
    <source>
        <dbReference type="SAM" id="SignalP"/>
    </source>
</evidence>
<name>A0A014NIP6_9BURK</name>
<dbReference type="InterPro" id="IPR038765">
    <property type="entry name" value="Papain-like_cys_pep_sf"/>
</dbReference>
<sequence length="199" mass="21300">MSAWRRHSVAFGLALLVGGHAGATPPLPAQAAAGDLLFRQGTETISHLVRAVDTGDFSHVGLLVAPTDPTGPWQVLHATPSEKPGQPDAVVLDTLDFYLDPQRARAYQLYRVPASAPARQQAVAWALAQQGRAFDLVDAERGLYCTTLAVQAWQHGGVALDVAYTEVTLPLLRGRYLLPSGLRRASQLQALTPVLPVTP</sequence>
<feature type="signal peptide" evidence="1">
    <location>
        <begin position="1"/>
        <end position="23"/>
    </location>
</feature>
<dbReference type="SUPFAM" id="SSF54001">
    <property type="entry name" value="Cysteine proteinases"/>
    <property type="match status" value="1"/>
</dbReference>
<evidence type="ECO:0000313" key="2">
    <source>
        <dbReference type="EMBL" id="EXU79253.1"/>
    </source>
</evidence>
<proteinExistence type="predicted"/>
<accession>A0A014NIP6</accession>
<dbReference type="PATRIC" id="fig|1457173.3.peg.2825"/>
<dbReference type="EMBL" id="JBOK01000018">
    <property type="protein sequence ID" value="EXU79253.1"/>
    <property type="molecule type" value="Genomic_DNA"/>
</dbReference>
<dbReference type="InterPro" id="IPR024453">
    <property type="entry name" value="Peptidase_C92"/>
</dbReference>
<feature type="chain" id="PRO_5001472700" description="Permuted papain-like amidase YaeF/Yiix C92 family enzyme" evidence="1">
    <location>
        <begin position="24"/>
        <end position="199"/>
    </location>
</feature>
<dbReference type="RefSeq" id="WP_043385597.1">
    <property type="nucleotide sequence ID" value="NZ_JBOK01000018.1"/>
</dbReference>
<dbReference type="AlphaFoldDB" id="A0A014NIP6"/>
<dbReference type="Gene3D" id="3.90.1720.10">
    <property type="entry name" value="endopeptidase domain like (from Nostoc punctiforme)"/>
    <property type="match status" value="1"/>
</dbReference>
<reference evidence="2 3" key="1">
    <citation type="submission" date="2014-01" db="EMBL/GenBank/DDBJ databases">
        <title>Interspecies Systems Biology Uncovers Metabolites Affecting C. elegans Gene Expression and Life History Traits.</title>
        <authorList>
            <person name="Watson E."/>
            <person name="Macneil L.T."/>
            <person name="Ritter A.D."/>
            <person name="Yilmaz L.S."/>
            <person name="Rosebrock A.P."/>
            <person name="Caudy A.A."/>
            <person name="Walhout A.J."/>
        </authorList>
    </citation>
    <scope>NUCLEOTIDE SEQUENCE [LARGE SCALE GENOMIC DNA]</scope>
    <source>
        <strain evidence="2 3">DA1877</strain>
    </source>
</reference>
<keyword evidence="1" id="KW-0732">Signal</keyword>
<dbReference type="Pfam" id="PF05708">
    <property type="entry name" value="Peptidase_C92"/>
    <property type="match status" value="1"/>
</dbReference>
<protein>
    <recommendedName>
        <fullName evidence="4">Permuted papain-like amidase YaeF/Yiix C92 family enzyme</fullName>
    </recommendedName>
</protein>
<evidence type="ECO:0000313" key="3">
    <source>
        <dbReference type="Proteomes" id="UP000020766"/>
    </source>
</evidence>
<dbReference type="Proteomes" id="UP000020766">
    <property type="component" value="Unassembled WGS sequence"/>
</dbReference>
<evidence type="ECO:0008006" key="4">
    <source>
        <dbReference type="Google" id="ProtNLM"/>
    </source>
</evidence>
<dbReference type="STRING" id="225991.MA05_01155"/>
<organism evidence="2 3">
    <name type="scientific">Comamonas aquatica DA1877</name>
    <dbReference type="NCBI Taxonomy" id="1457173"/>
    <lineage>
        <taxon>Bacteria</taxon>
        <taxon>Pseudomonadati</taxon>
        <taxon>Pseudomonadota</taxon>
        <taxon>Betaproteobacteria</taxon>
        <taxon>Burkholderiales</taxon>
        <taxon>Comamonadaceae</taxon>
        <taxon>Comamonas</taxon>
    </lineage>
</organism>
<keyword evidence="3" id="KW-1185">Reference proteome</keyword>
<comment type="caution">
    <text evidence="2">The sequence shown here is derived from an EMBL/GenBank/DDBJ whole genome shotgun (WGS) entry which is preliminary data.</text>
</comment>
<gene>
    <name evidence="2" type="ORF">AX13_05725</name>
</gene>